<organism evidence="4 5">
    <name type="scientific">Papaver atlanticum</name>
    <dbReference type="NCBI Taxonomy" id="357466"/>
    <lineage>
        <taxon>Eukaryota</taxon>
        <taxon>Viridiplantae</taxon>
        <taxon>Streptophyta</taxon>
        <taxon>Embryophyta</taxon>
        <taxon>Tracheophyta</taxon>
        <taxon>Spermatophyta</taxon>
        <taxon>Magnoliopsida</taxon>
        <taxon>Ranunculales</taxon>
        <taxon>Papaveraceae</taxon>
        <taxon>Papaveroideae</taxon>
        <taxon>Papaver</taxon>
    </lineage>
</organism>
<comment type="caution">
    <text evidence="4">The sequence shown here is derived from an EMBL/GenBank/DDBJ whole genome shotgun (WGS) entry which is preliminary data.</text>
</comment>
<comment type="similarity">
    <text evidence="1">Belongs to the PPR family. P subfamily.</text>
</comment>
<dbReference type="Pfam" id="PF01535">
    <property type="entry name" value="PPR"/>
    <property type="match status" value="4"/>
</dbReference>
<evidence type="ECO:0000256" key="2">
    <source>
        <dbReference type="ARBA" id="ARBA00022737"/>
    </source>
</evidence>
<gene>
    <name evidence="4" type="ORF">MKW98_001977</name>
</gene>
<dbReference type="InterPro" id="IPR011990">
    <property type="entry name" value="TPR-like_helical_dom_sf"/>
</dbReference>
<dbReference type="PROSITE" id="PS51375">
    <property type="entry name" value="PPR"/>
    <property type="match status" value="6"/>
</dbReference>
<keyword evidence="2" id="KW-0677">Repeat</keyword>
<feature type="repeat" description="PPR" evidence="3">
    <location>
        <begin position="157"/>
        <end position="191"/>
    </location>
</feature>
<dbReference type="Gene3D" id="1.25.40.10">
    <property type="entry name" value="Tetratricopeptide repeat domain"/>
    <property type="match status" value="4"/>
</dbReference>
<evidence type="ECO:0000256" key="1">
    <source>
        <dbReference type="ARBA" id="ARBA00007626"/>
    </source>
</evidence>
<accession>A0AAD4SQA4</accession>
<keyword evidence="5" id="KW-1185">Reference proteome</keyword>
<dbReference type="NCBIfam" id="TIGR00756">
    <property type="entry name" value="PPR"/>
    <property type="match status" value="6"/>
</dbReference>
<feature type="repeat" description="PPR" evidence="3">
    <location>
        <begin position="227"/>
        <end position="261"/>
    </location>
</feature>
<protein>
    <recommendedName>
        <fullName evidence="6">Pentatricopeptide repeat-containing protein</fullName>
    </recommendedName>
</protein>
<dbReference type="InterPro" id="IPR002885">
    <property type="entry name" value="PPR_rpt"/>
</dbReference>
<proteinExistence type="inferred from homology"/>
<dbReference type="PANTHER" id="PTHR47447">
    <property type="entry name" value="OS03G0856100 PROTEIN"/>
    <property type="match status" value="1"/>
</dbReference>
<evidence type="ECO:0000256" key="3">
    <source>
        <dbReference type="PROSITE-ProRule" id="PRU00708"/>
    </source>
</evidence>
<dbReference type="PANTHER" id="PTHR47447:SF28">
    <property type="entry name" value="PENTACOTRIPEPTIDE-REPEAT REGION OF PRORP DOMAIN-CONTAINING PROTEIN"/>
    <property type="match status" value="1"/>
</dbReference>
<feature type="repeat" description="PPR" evidence="3">
    <location>
        <begin position="296"/>
        <end position="330"/>
    </location>
</feature>
<evidence type="ECO:0000313" key="5">
    <source>
        <dbReference type="Proteomes" id="UP001202328"/>
    </source>
</evidence>
<dbReference type="AlphaFoldDB" id="A0AAD4SQA4"/>
<reference evidence="4" key="1">
    <citation type="submission" date="2022-04" db="EMBL/GenBank/DDBJ databases">
        <title>A functionally conserved STORR gene fusion in Papaver species that diverged 16.8 million years ago.</title>
        <authorList>
            <person name="Catania T."/>
        </authorList>
    </citation>
    <scope>NUCLEOTIDE SEQUENCE</scope>
    <source>
        <strain evidence="4">S-188037</strain>
    </source>
</reference>
<feature type="repeat" description="PPR" evidence="3">
    <location>
        <begin position="53"/>
        <end position="87"/>
    </location>
</feature>
<dbReference type="Proteomes" id="UP001202328">
    <property type="component" value="Unassembled WGS sequence"/>
</dbReference>
<evidence type="ECO:0008006" key="6">
    <source>
        <dbReference type="Google" id="ProtNLM"/>
    </source>
</evidence>
<name>A0AAD4SQA4_9MAGN</name>
<feature type="repeat" description="PPR" evidence="3">
    <location>
        <begin position="441"/>
        <end position="475"/>
    </location>
</feature>
<dbReference type="EMBL" id="JAJJMB010009231">
    <property type="protein sequence ID" value="KAI3914741.1"/>
    <property type="molecule type" value="Genomic_DNA"/>
</dbReference>
<sequence length="522" mass="59121">MDVYDLMLDMREGKVTPDKATMNAVLCFFCKAGMVDVAFELYNSRLDYGLSLNSMAYNYLINTLCGDGSVDDACKVLQDSIEQGYFPGKKTFSILADALWSVNKLGKMKTVLNIAIQNGVPCDDKFYECINALSHARRPYEAYDMHVTLSKTGKVTNYKTFEQMINAFIGSNQGNMAFKLLMEMQDNGHKPTRYLYRAVIGSVCMGRNPEDNFLMLLDMQLSREQPNPDIYNFFIDGAGHAKRPDLARKVFNRMLVDGVAPLLSTKILMLHSYLKSGLTDEAQSLFEHLCDTGKPGTRLYNTFLVGLCQAGRPDIAHNYSCRMRSTGLIPTLHYYEELINSYCTLTDYNRVVKVIQEMEHYGRQASSFIGNVLLYHSFRKEGRTLYQAFVNFEATPKEASQSSKLTLGQLVGLFSGGIKVGSGDEFLENMDEVVEQCFPPDIFTYNLLLRRLAMRNRMDYASQLFHKMCMKGYEPNGWTYGIVAQGLRRYGRPEDAKAWIDKMGRAGYAVTGQTGYSIQKHM</sequence>
<feature type="repeat" description="PPR" evidence="3">
    <location>
        <begin position="18"/>
        <end position="52"/>
    </location>
</feature>
<evidence type="ECO:0000313" key="4">
    <source>
        <dbReference type="EMBL" id="KAI3914741.1"/>
    </source>
</evidence>
<dbReference type="Pfam" id="PF13041">
    <property type="entry name" value="PPR_2"/>
    <property type="match status" value="2"/>
</dbReference>